<dbReference type="Pfam" id="PF09694">
    <property type="entry name" value="Gcw_chp"/>
    <property type="match status" value="1"/>
</dbReference>
<dbReference type="STRING" id="338963.Pcar_1023"/>
<proteinExistence type="predicted"/>
<keyword evidence="1" id="KW-0732">Signal</keyword>
<reference evidence="3" key="1">
    <citation type="submission" date="2005-10" db="EMBL/GenBank/DDBJ databases">
        <title>Complete sequence of Pelobacter carbinolicus DSM 2380.</title>
        <authorList>
            <person name="Copeland A."/>
            <person name="Lucas S."/>
            <person name="Lapidus A."/>
            <person name="Barry K."/>
            <person name="Detter J.C."/>
            <person name="Glavina T."/>
            <person name="Hammon N."/>
            <person name="Israni S."/>
            <person name="Pitluck S."/>
            <person name="Chertkov O."/>
            <person name="Schmutz J."/>
            <person name="Larimer F."/>
            <person name="Land M."/>
            <person name="Kyrpides N."/>
            <person name="Ivanova N."/>
            <person name="Richardson P."/>
        </authorList>
    </citation>
    <scope>NUCLEOTIDE SEQUENCE [LARGE SCALE GENOMIC DNA]</scope>
    <source>
        <strain evidence="3">DSM 2380 / NBRC 103641 / GraBd1</strain>
    </source>
</reference>
<name>Q3A5T4_SYNC1</name>
<evidence type="ECO:0000256" key="1">
    <source>
        <dbReference type="SAM" id="SignalP"/>
    </source>
</evidence>
<dbReference type="EMBL" id="CP000142">
    <property type="protein sequence ID" value="ABA88273.1"/>
    <property type="molecule type" value="Genomic_DNA"/>
</dbReference>
<dbReference type="Proteomes" id="UP000002534">
    <property type="component" value="Chromosome"/>
</dbReference>
<feature type="chain" id="PRO_5004223593" evidence="1">
    <location>
        <begin position="26"/>
        <end position="244"/>
    </location>
</feature>
<evidence type="ECO:0000313" key="3">
    <source>
        <dbReference type="Proteomes" id="UP000002534"/>
    </source>
</evidence>
<dbReference type="RefSeq" id="WP_011340742.1">
    <property type="nucleotide sequence ID" value="NC_007498.2"/>
</dbReference>
<dbReference type="KEGG" id="pca:Pcar_1023"/>
<gene>
    <name evidence="2" type="ordered locus">Pcar_1023</name>
</gene>
<keyword evidence="3" id="KW-1185">Reference proteome</keyword>
<reference evidence="2 3" key="2">
    <citation type="journal article" date="2012" name="BMC Genomics">
        <title>The genome of Pelobacter carbinolicus reveals surprising metabolic capabilities and physiological features.</title>
        <authorList>
            <person name="Aklujkar M."/>
            <person name="Haveman S.A."/>
            <person name="Didonato R.Jr."/>
            <person name="Chertkov O."/>
            <person name="Han C.S."/>
            <person name="Land M.L."/>
            <person name="Brown P."/>
            <person name="Lovley D.R."/>
        </authorList>
    </citation>
    <scope>NUCLEOTIDE SEQUENCE [LARGE SCALE GENOMIC DNA]</scope>
    <source>
        <strain evidence="3">DSM 2380 / NBRC 103641 / GraBd1</strain>
    </source>
</reference>
<feature type="signal peptide" evidence="1">
    <location>
        <begin position="1"/>
        <end position="25"/>
    </location>
</feature>
<dbReference type="InterPro" id="IPR010239">
    <property type="entry name" value="CHP02001"/>
</dbReference>
<organism evidence="2 3">
    <name type="scientific">Syntrophotalea carbinolica (strain DSM 2380 / NBRC 103641 / GraBd1)</name>
    <name type="common">Pelobacter carbinolicus</name>
    <dbReference type="NCBI Taxonomy" id="338963"/>
    <lineage>
        <taxon>Bacteria</taxon>
        <taxon>Pseudomonadati</taxon>
        <taxon>Thermodesulfobacteriota</taxon>
        <taxon>Desulfuromonadia</taxon>
        <taxon>Desulfuromonadales</taxon>
        <taxon>Syntrophotaleaceae</taxon>
        <taxon>Syntrophotalea</taxon>
    </lineage>
</organism>
<dbReference type="HOGENOM" id="CLU_088955_0_0_7"/>
<accession>Q3A5T4</accession>
<sequence length="244" mass="26360">MMKRWSVSLLVAAVVAFGLVAQAGAAVIEVEGDAYVGVFDKYLWRGFDLSGGMPVAQAGADLSTHGFTLGYWSNLQLKGDDGLPAGEITETDIVVSYAHDFGDMLSVTVGDIWYQLEGIEDTNELFVNATVNTLLAPTVSMYYDWDAAEEDGLFFTFDVSHSLELMDSLTLNMGALVSYNLHSDYSIGDYSGFHNVEASISFDYALSDQFTISPSFVFSTPICSGAKDAIDTETLGGVTLTFAF</sequence>
<dbReference type="AlphaFoldDB" id="Q3A5T4"/>
<protein>
    <submittedName>
        <fullName evidence="2">Uncharacterized protein</fullName>
    </submittedName>
</protein>
<dbReference type="eggNOG" id="ENOG50300MS">
    <property type="taxonomic scope" value="Bacteria"/>
</dbReference>
<evidence type="ECO:0000313" key="2">
    <source>
        <dbReference type="EMBL" id="ABA88273.1"/>
    </source>
</evidence>